<dbReference type="EMBL" id="MU167308">
    <property type="protein sequence ID" value="KAG0143892.1"/>
    <property type="molecule type" value="Genomic_DNA"/>
</dbReference>
<evidence type="ECO:0000256" key="1">
    <source>
        <dbReference type="SAM" id="MobiDB-lite"/>
    </source>
</evidence>
<gene>
    <name evidence="3" type="ORF">CROQUDRAFT_660690</name>
</gene>
<accession>A0A9P6NE23</accession>
<feature type="chain" id="PRO_5040142504" evidence="2">
    <location>
        <begin position="27"/>
        <end position="212"/>
    </location>
</feature>
<proteinExistence type="predicted"/>
<protein>
    <submittedName>
        <fullName evidence="3">Uncharacterized protein</fullName>
    </submittedName>
</protein>
<keyword evidence="4" id="KW-1185">Reference proteome</keyword>
<evidence type="ECO:0000313" key="3">
    <source>
        <dbReference type="EMBL" id="KAG0143892.1"/>
    </source>
</evidence>
<keyword evidence="2" id="KW-0732">Signal</keyword>
<comment type="caution">
    <text evidence="3">The sequence shown here is derived from an EMBL/GenBank/DDBJ whole genome shotgun (WGS) entry which is preliminary data.</text>
</comment>
<feature type="compositionally biased region" description="Low complexity" evidence="1">
    <location>
        <begin position="125"/>
        <end position="137"/>
    </location>
</feature>
<dbReference type="Proteomes" id="UP000886653">
    <property type="component" value="Unassembled WGS sequence"/>
</dbReference>
<feature type="signal peptide" evidence="2">
    <location>
        <begin position="1"/>
        <end position="26"/>
    </location>
</feature>
<feature type="region of interest" description="Disordered" evidence="1">
    <location>
        <begin position="97"/>
        <end position="177"/>
    </location>
</feature>
<sequence length="212" mass="23339">MRVSITFFMVACFLLSALHGPNAVMGISLGSRSLKKDSYGVPTLPTVDHKSEIYGTYKGSSKHYGSDSKSHSYEKEIGVKESLKKVEKAIKDLVHKSLAKHHSTLKTHTEKHGEKYSHKDEKPTKGQQSKPSKSKGYGLKKGSEYGAGAKGPSYSDEKKSKGSDKKSGAKDHDSSEIYGFGWSQSYKEKDRLDFHTTLGSKIVLKSEPPVLN</sequence>
<evidence type="ECO:0000256" key="2">
    <source>
        <dbReference type="SAM" id="SignalP"/>
    </source>
</evidence>
<evidence type="ECO:0000313" key="4">
    <source>
        <dbReference type="Proteomes" id="UP000886653"/>
    </source>
</evidence>
<dbReference type="AlphaFoldDB" id="A0A9P6NE23"/>
<feature type="compositionally biased region" description="Basic and acidic residues" evidence="1">
    <location>
        <begin position="107"/>
        <end position="124"/>
    </location>
</feature>
<reference evidence="3" key="1">
    <citation type="submission" date="2013-11" db="EMBL/GenBank/DDBJ databases">
        <title>Genome sequence of the fusiform rust pathogen reveals effectors for host alternation and coevolution with pine.</title>
        <authorList>
            <consortium name="DOE Joint Genome Institute"/>
            <person name="Smith K."/>
            <person name="Pendleton A."/>
            <person name="Kubisiak T."/>
            <person name="Anderson C."/>
            <person name="Salamov A."/>
            <person name="Aerts A."/>
            <person name="Riley R."/>
            <person name="Clum A."/>
            <person name="Lindquist E."/>
            <person name="Ence D."/>
            <person name="Campbell M."/>
            <person name="Kronenberg Z."/>
            <person name="Feau N."/>
            <person name="Dhillon B."/>
            <person name="Hamelin R."/>
            <person name="Burleigh J."/>
            <person name="Smith J."/>
            <person name="Yandell M."/>
            <person name="Nelson C."/>
            <person name="Grigoriev I."/>
            <person name="Davis J."/>
        </authorList>
    </citation>
    <scope>NUCLEOTIDE SEQUENCE</scope>
    <source>
        <strain evidence="3">G11</strain>
    </source>
</reference>
<name>A0A9P6NE23_9BASI</name>
<feature type="compositionally biased region" description="Basic and acidic residues" evidence="1">
    <location>
        <begin position="155"/>
        <end position="175"/>
    </location>
</feature>
<organism evidence="3 4">
    <name type="scientific">Cronartium quercuum f. sp. fusiforme G11</name>
    <dbReference type="NCBI Taxonomy" id="708437"/>
    <lineage>
        <taxon>Eukaryota</taxon>
        <taxon>Fungi</taxon>
        <taxon>Dikarya</taxon>
        <taxon>Basidiomycota</taxon>
        <taxon>Pucciniomycotina</taxon>
        <taxon>Pucciniomycetes</taxon>
        <taxon>Pucciniales</taxon>
        <taxon>Coleosporiaceae</taxon>
        <taxon>Cronartium</taxon>
    </lineage>
</organism>